<feature type="compositionally biased region" description="Basic and acidic residues" evidence="1">
    <location>
        <begin position="91"/>
        <end position="101"/>
    </location>
</feature>
<protein>
    <submittedName>
        <fullName evidence="2">Uncharacterized protein</fullName>
    </submittedName>
</protein>
<accession>A0A9X9Q8E1</accession>
<dbReference type="Proteomes" id="UP000269945">
    <property type="component" value="Unassembled WGS sequence"/>
</dbReference>
<evidence type="ECO:0000313" key="3">
    <source>
        <dbReference type="Proteomes" id="UP000269945"/>
    </source>
</evidence>
<feature type="compositionally biased region" description="Low complexity" evidence="1">
    <location>
        <begin position="61"/>
        <end position="77"/>
    </location>
</feature>
<dbReference type="AlphaFoldDB" id="A0A9X9Q8E1"/>
<feature type="non-terminal residue" evidence="2">
    <location>
        <position position="118"/>
    </location>
</feature>
<sequence length="118" mass="12768">GRERVESEKAAQSGLRKQSELTHRERQGADREGDGHNSQENEVVRLLRHGHPFPSPAGPRAVPAAAQGGSAATSPAPTVHADEVDDDTEVAGEHRDDEEQQHGGVELQEDKLRGRDPN</sequence>
<evidence type="ECO:0000256" key="1">
    <source>
        <dbReference type="SAM" id="MobiDB-lite"/>
    </source>
</evidence>
<evidence type="ECO:0000313" key="2">
    <source>
        <dbReference type="EMBL" id="VCX39021.1"/>
    </source>
</evidence>
<feature type="compositionally biased region" description="Basic and acidic residues" evidence="1">
    <location>
        <begin position="17"/>
        <end position="45"/>
    </location>
</feature>
<organism evidence="2 3">
    <name type="scientific">Gulo gulo</name>
    <name type="common">Wolverine</name>
    <name type="synonym">Gluton</name>
    <dbReference type="NCBI Taxonomy" id="48420"/>
    <lineage>
        <taxon>Eukaryota</taxon>
        <taxon>Metazoa</taxon>
        <taxon>Chordata</taxon>
        <taxon>Craniata</taxon>
        <taxon>Vertebrata</taxon>
        <taxon>Euteleostomi</taxon>
        <taxon>Mammalia</taxon>
        <taxon>Eutheria</taxon>
        <taxon>Laurasiatheria</taxon>
        <taxon>Carnivora</taxon>
        <taxon>Caniformia</taxon>
        <taxon>Musteloidea</taxon>
        <taxon>Mustelidae</taxon>
        <taxon>Guloninae</taxon>
        <taxon>Gulo</taxon>
    </lineage>
</organism>
<reference evidence="2 3" key="1">
    <citation type="submission" date="2018-10" db="EMBL/GenBank/DDBJ databases">
        <authorList>
            <person name="Ekblom R."/>
            <person name="Jareborg N."/>
        </authorList>
    </citation>
    <scope>NUCLEOTIDE SEQUENCE [LARGE SCALE GENOMIC DNA]</scope>
    <source>
        <tissue evidence="2">Muscle</tissue>
    </source>
</reference>
<gene>
    <name evidence="2" type="ORF">BN2614_LOCUS1</name>
</gene>
<feature type="compositionally biased region" description="Basic and acidic residues" evidence="1">
    <location>
        <begin position="108"/>
        <end position="118"/>
    </location>
</feature>
<keyword evidence="3" id="KW-1185">Reference proteome</keyword>
<comment type="caution">
    <text evidence="2">The sequence shown here is derived from an EMBL/GenBank/DDBJ whole genome shotgun (WGS) entry which is preliminary data.</text>
</comment>
<dbReference type="EMBL" id="CYRY02044200">
    <property type="protein sequence ID" value="VCX39021.1"/>
    <property type="molecule type" value="Genomic_DNA"/>
</dbReference>
<proteinExistence type="predicted"/>
<name>A0A9X9Q8E1_GULGU</name>
<feature type="region of interest" description="Disordered" evidence="1">
    <location>
        <begin position="1"/>
        <end position="118"/>
    </location>
</feature>